<proteinExistence type="predicted"/>
<dbReference type="Proteomes" id="UP000092993">
    <property type="component" value="Unassembled WGS sequence"/>
</dbReference>
<dbReference type="STRING" id="5627.A0A1C7MA92"/>
<reference evidence="2 3" key="1">
    <citation type="submission" date="2016-03" db="EMBL/GenBank/DDBJ databases">
        <title>Whole genome sequencing of Grifola frondosa 9006-11.</title>
        <authorList>
            <person name="Min B."/>
            <person name="Park H."/>
            <person name="Kim J.-G."/>
            <person name="Cho H."/>
            <person name="Oh Y.-L."/>
            <person name="Kong W.-S."/>
            <person name="Choi I.-G."/>
        </authorList>
    </citation>
    <scope>NUCLEOTIDE SEQUENCE [LARGE SCALE GENOMIC DNA]</scope>
    <source>
        <strain evidence="2 3">9006-11</strain>
    </source>
</reference>
<comment type="caution">
    <text evidence="2">The sequence shown here is derived from an EMBL/GenBank/DDBJ whole genome shotgun (WGS) entry which is preliminary data.</text>
</comment>
<feature type="non-terminal residue" evidence="2">
    <location>
        <position position="1"/>
    </location>
</feature>
<organism evidence="2 3">
    <name type="scientific">Grifola frondosa</name>
    <name type="common">Maitake</name>
    <name type="synonym">Polyporus frondosus</name>
    <dbReference type="NCBI Taxonomy" id="5627"/>
    <lineage>
        <taxon>Eukaryota</taxon>
        <taxon>Fungi</taxon>
        <taxon>Dikarya</taxon>
        <taxon>Basidiomycota</taxon>
        <taxon>Agaricomycotina</taxon>
        <taxon>Agaricomycetes</taxon>
        <taxon>Polyporales</taxon>
        <taxon>Grifolaceae</taxon>
        <taxon>Grifola</taxon>
    </lineage>
</organism>
<dbReference type="OrthoDB" id="2801388at2759"/>
<evidence type="ECO:0000313" key="3">
    <source>
        <dbReference type="Proteomes" id="UP000092993"/>
    </source>
</evidence>
<feature type="compositionally biased region" description="Polar residues" evidence="1">
    <location>
        <begin position="79"/>
        <end position="96"/>
    </location>
</feature>
<feature type="compositionally biased region" description="Acidic residues" evidence="1">
    <location>
        <begin position="67"/>
        <end position="76"/>
    </location>
</feature>
<evidence type="ECO:0000256" key="1">
    <source>
        <dbReference type="SAM" id="MobiDB-lite"/>
    </source>
</evidence>
<keyword evidence="3" id="KW-1185">Reference proteome</keyword>
<accession>A0A1C7MA92</accession>
<feature type="region of interest" description="Disordered" evidence="1">
    <location>
        <begin position="1"/>
        <end position="99"/>
    </location>
</feature>
<gene>
    <name evidence="2" type="ORF">A0H81_06725</name>
</gene>
<dbReference type="AlphaFoldDB" id="A0A1C7MA92"/>
<evidence type="ECO:0000313" key="2">
    <source>
        <dbReference type="EMBL" id="OBZ73256.1"/>
    </source>
</evidence>
<protein>
    <submittedName>
        <fullName evidence="2">Uncharacterized protein</fullName>
    </submittedName>
</protein>
<sequence length="233" mass="25664">TYPSYSQARDATYAPPQDRNLGVLPKPPKDKDAAYKTSAPVQDPRIARTNSSSHQTTDKPVASYADIIEDDTDEPPDVANSSSHIPPASQLVSNGQPLRPGVMVVPDPYETVLTVAKESHALRSINGLVDNKEDVEGIIDPGSQIISMSEESLGLVRNVPFQVSDIVLYLQIHVIRQAAYDILLGQSLYLPEYLSDGNSPDVAMRTPAIFKRRSQPLRHHETHDRNFTANSRI</sequence>
<name>A0A1C7MA92_GRIFR</name>
<feature type="region of interest" description="Disordered" evidence="1">
    <location>
        <begin position="213"/>
        <end position="233"/>
    </location>
</feature>
<feature type="non-terminal residue" evidence="2">
    <location>
        <position position="233"/>
    </location>
</feature>
<dbReference type="EMBL" id="LUGG01000007">
    <property type="protein sequence ID" value="OBZ73256.1"/>
    <property type="molecule type" value="Genomic_DNA"/>
</dbReference>